<dbReference type="PANTHER" id="PTHR35176:SF11">
    <property type="entry name" value="PYRIDOXAMINE 5'-PHOSPHATE OXIDASE FAMILY PROTEIN"/>
    <property type="match status" value="1"/>
</dbReference>
<dbReference type="EMBL" id="FNVU01000020">
    <property type="protein sequence ID" value="SEG89492.1"/>
    <property type="molecule type" value="Genomic_DNA"/>
</dbReference>
<keyword evidence="4" id="KW-1185">Reference proteome</keyword>
<dbReference type="Proteomes" id="UP000236754">
    <property type="component" value="Unassembled WGS sequence"/>
</dbReference>
<dbReference type="Gene3D" id="2.30.110.10">
    <property type="entry name" value="Electron Transport, Fmn-binding Protein, Chain A"/>
    <property type="match status" value="1"/>
</dbReference>
<dbReference type="PANTHER" id="PTHR35176">
    <property type="entry name" value="HEME OXYGENASE HI_0854-RELATED"/>
    <property type="match status" value="1"/>
</dbReference>
<dbReference type="GO" id="GO:0005829">
    <property type="term" value="C:cytosol"/>
    <property type="evidence" value="ECO:0007669"/>
    <property type="project" value="TreeGrafter"/>
</dbReference>
<feature type="domain" description="Pyridoxamine 5'-phosphate oxidase N-terminal" evidence="2">
    <location>
        <begin position="13"/>
        <end position="99"/>
    </location>
</feature>
<evidence type="ECO:0000313" key="4">
    <source>
        <dbReference type="Proteomes" id="UP000236754"/>
    </source>
</evidence>
<dbReference type="InterPro" id="IPR019965">
    <property type="entry name" value="PPOX_F420-dep_Rv2061_put"/>
</dbReference>
<dbReference type="AlphaFoldDB" id="A0A1H6DVX0"/>
<evidence type="ECO:0000259" key="2">
    <source>
        <dbReference type="Pfam" id="PF01243"/>
    </source>
</evidence>
<name>A0A1H6DVX0_9ACTN</name>
<dbReference type="Pfam" id="PF01243">
    <property type="entry name" value="PNPOx_N"/>
    <property type="match status" value="1"/>
</dbReference>
<keyword evidence="1" id="KW-0560">Oxidoreductase</keyword>
<dbReference type="SUPFAM" id="SSF50475">
    <property type="entry name" value="FMN-binding split barrel"/>
    <property type="match status" value="1"/>
</dbReference>
<dbReference type="NCBIfam" id="TIGR03666">
    <property type="entry name" value="Rv2061_F420"/>
    <property type="match status" value="1"/>
</dbReference>
<evidence type="ECO:0000256" key="1">
    <source>
        <dbReference type="ARBA" id="ARBA00023002"/>
    </source>
</evidence>
<reference evidence="3 4" key="1">
    <citation type="submission" date="2016-10" db="EMBL/GenBank/DDBJ databases">
        <authorList>
            <person name="de Groot N.N."/>
        </authorList>
    </citation>
    <scope>NUCLEOTIDE SEQUENCE [LARGE SCALE GENOMIC DNA]</scope>
    <source>
        <strain evidence="3 4">CGMCC 4.2023</strain>
    </source>
</reference>
<protein>
    <recommendedName>
        <fullName evidence="2">Pyridoxamine 5'-phosphate oxidase N-terminal domain-containing protein</fullName>
    </recommendedName>
</protein>
<gene>
    <name evidence="3" type="ORF">SAMN05216223_12096</name>
</gene>
<dbReference type="GO" id="GO:0016627">
    <property type="term" value="F:oxidoreductase activity, acting on the CH-CH group of donors"/>
    <property type="evidence" value="ECO:0007669"/>
    <property type="project" value="TreeGrafter"/>
</dbReference>
<sequence length="130" mass="14425">MTSTRSPFEPFVRQRTILLTTYKRDGTPVGTPVSIVVEGDRAFFRTYDAAWKTKRMRNDPRVEIAPSTVTGKPTGPAVPARAALLTGAEATRAARALARKYPFLHGFLVPLAHRVKRYTTLHYVLTAPGE</sequence>
<organism evidence="3 4">
    <name type="scientific">Actinacidiphila yanglinensis</name>
    <dbReference type="NCBI Taxonomy" id="310779"/>
    <lineage>
        <taxon>Bacteria</taxon>
        <taxon>Bacillati</taxon>
        <taxon>Actinomycetota</taxon>
        <taxon>Actinomycetes</taxon>
        <taxon>Kitasatosporales</taxon>
        <taxon>Streptomycetaceae</taxon>
        <taxon>Actinacidiphila</taxon>
    </lineage>
</organism>
<evidence type="ECO:0000313" key="3">
    <source>
        <dbReference type="EMBL" id="SEG89492.1"/>
    </source>
</evidence>
<dbReference type="RefSeq" id="WP_103889704.1">
    <property type="nucleotide sequence ID" value="NZ_FNVU01000020.1"/>
</dbReference>
<dbReference type="InterPro" id="IPR011576">
    <property type="entry name" value="Pyridox_Oxase_N"/>
</dbReference>
<dbReference type="GO" id="GO:0070967">
    <property type="term" value="F:coenzyme F420 binding"/>
    <property type="evidence" value="ECO:0007669"/>
    <property type="project" value="TreeGrafter"/>
</dbReference>
<dbReference type="InterPro" id="IPR012349">
    <property type="entry name" value="Split_barrel_FMN-bd"/>
</dbReference>
<dbReference type="InterPro" id="IPR052019">
    <property type="entry name" value="F420H2_bilvrd_red/Heme_oxyg"/>
</dbReference>
<dbReference type="OrthoDB" id="5738083at2"/>
<proteinExistence type="predicted"/>
<accession>A0A1H6DVX0</accession>